<dbReference type="STRING" id="1165861.A0A0L0VNQ3"/>
<evidence type="ECO:0008006" key="4">
    <source>
        <dbReference type="Google" id="ProtNLM"/>
    </source>
</evidence>
<proteinExistence type="predicted"/>
<evidence type="ECO:0000313" key="3">
    <source>
        <dbReference type="Proteomes" id="UP000054564"/>
    </source>
</evidence>
<dbReference type="EMBL" id="AJIL01000035">
    <property type="protein sequence ID" value="KNF00645.1"/>
    <property type="molecule type" value="Genomic_DNA"/>
</dbReference>
<sequence length="463" mass="51455">MSYILPSTCGNDYRGRSYHNTKRMRVTAENVTGKEGSSSIGTPDRSLSDEVLKRNVPGNQSVTNAAQILENVSARDSAQRDNAMDYAMNDGSNATPLPARPKPPSAAPLLTYFRNILAKDVSGTGTAHLDATAVSLMLQMMEQQQLLLDNFQKLADRVESLKLKQITRVTPPTGPSYASATSRKAGPPPPPTKAQMIFARPGQTTIHTKPGTNPLKEVNQNEVVDKANEVLGKLNATVQGEKVVIKAVRIQPSGDVTFFSKNRQQKEWLNRNKHVWSKQVHTDLESSPSTYSILAHGVPIAFDGDRVQSKIDLAAENDFLSDKIFKIRWLGGSRDFDGPKKAGTIVISLTDPDLADALVKRGCIYLSRLHHRTERFKRRPPQCFKCLQMGHFGKWCRADPKCGRCGKKHETRECTIEKGKGELICAICKDNGKEKGIWNSHTSFDKMCEVKRNWLISKNHIHV</sequence>
<dbReference type="AlphaFoldDB" id="A0A0L0VNQ3"/>
<organism evidence="2 3">
    <name type="scientific">Puccinia striiformis f. sp. tritici PST-78</name>
    <dbReference type="NCBI Taxonomy" id="1165861"/>
    <lineage>
        <taxon>Eukaryota</taxon>
        <taxon>Fungi</taxon>
        <taxon>Dikarya</taxon>
        <taxon>Basidiomycota</taxon>
        <taxon>Pucciniomycotina</taxon>
        <taxon>Pucciniomycetes</taxon>
        <taxon>Pucciniales</taxon>
        <taxon>Pucciniaceae</taxon>
        <taxon>Puccinia</taxon>
    </lineage>
</organism>
<name>A0A0L0VNQ3_9BASI</name>
<protein>
    <recommendedName>
        <fullName evidence="4">CCHC-type domain-containing protein</fullName>
    </recommendedName>
</protein>
<evidence type="ECO:0000256" key="1">
    <source>
        <dbReference type="SAM" id="MobiDB-lite"/>
    </source>
</evidence>
<reference evidence="3" key="1">
    <citation type="submission" date="2014-03" db="EMBL/GenBank/DDBJ databases">
        <title>The Genome Sequence of Puccinia striiformis f. sp. tritici PST-78.</title>
        <authorList>
            <consortium name="The Broad Institute Genome Sequencing Platform"/>
            <person name="Cuomo C."/>
            <person name="Hulbert S."/>
            <person name="Chen X."/>
            <person name="Walker B."/>
            <person name="Young S.K."/>
            <person name="Zeng Q."/>
            <person name="Gargeya S."/>
            <person name="Fitzgerald M."/>
            <person name="Haas B."/>
            <person name="Abouelleil A."/>
            <person name="Alvarado L."/>
            <person name="Arachchi H.M."/>
            <person name="Berlin A.M."/>
            <person name="Chapman S.B."/>
            <person name="Goldberg J."/>
            <person name="Griggs A."/>
            <person name="Gujja S."/>
            <person name="Hansen M."/>
            <person name="Howarth C."/>
            <person name="Imamovic A."/>
            <person name="Larimer J."/>
            <person name="McCowan C."/>
            <person name="Montmayeur A."/>
            <person name="Murphy C."/>
            <person name="Neiman D."/>
            <person name="Pearson M."/>
            <person name="Priest M."/>
            <person name="Roberts A."/>
            <person name="Saif S."/>
            <person name="Shea T."/>
            <person name="Sisk P."/>
            <person name="Sykes S."/>
            <person name="Wortman J."/>
            <person name="Nusbaum C."/>
            <person name="Birren B."/>
        </authorList>
    </citation>
    <scope>NUCLEOTIDE SEQUENCE [LARGE SCALE GENOMIC DNA]</scope>
    <source>
        <strain evidence="3">race PST-78</strain>
    </source>
</reference>
<gene>
    <name evidence="2" type="ORF">PSTG_06057</name>
</gene>
<keyword evidence="3" id="KW-1185">Reference proteome</keyword>
<comment type="caution">
    <text evidence="2">The sequence shown here is derived from an EMBL/GenBank/DDBJ whole genome shotgun (WGS) entry which is preliminary data.</text>
</comment>
<dbReference type="Proteomes" id="UP000054564">
    <property type="component" value="Unassembled WGS sequence"/>
</dbReference>
<evidence type="ECO:0000313" key="2">
    <source>
        <dbReference type="EMBL" id="KNF00645.1"/>
    </source>
</evidence>
<feature type="region of interest" description="Disordered" evidence="1">
    <location>
        <begin position="169"/>
        <end position="191"/>
    </location>
</feature>
<accession>A0A0L0VNQ3</accession>